<dbReference type="PROSITE" id="PS50005">
    <property type="entry name" value="TPR"/>
    <property type="match status" value="1"/>
</dbReference>
<dbReference type="SMART" id="SM00028">
    <property type="entry name" value="TPR"/>
    <property type="match status" value="1"/>
</dbReference>
<name>A0A1U8A9A0_NELNU</name>
<keyword evidence="2" id="KW-0677">Repeat</keyword>
<dbReference type="InterPro" id="IPR011990">
    <property type="entry name" value="TPR-like_helical_dom_sf"/>
</dbReference>
<dbReference type="PANTHER" id="PTHR36326:SF4">
    <property type="entry name" value="PROTEIN POLLENLESS 3-LIKE 1"/>
    <property type="match status" value="1"/>
</dbReference>
<feature type="compositionally biased region" description="Basic and acidic residues" evidence="7">
    <location>
        <begin position="534"/>
        <end position="548"/>
    </location>
</feature>
<dbReference type="eggNOG" id="ENOG502QQBN">
    <property type="taxonomic scope" value="Eukaryota"/>
</dbReference>
<feature type="compositionally biased region" description="Polar residues" evidence="7">
    <location>
        <begin position="553"/>
        <end position="562"/>
    </location>
</feature>
<dbReference type="SUPFAM" id="SSF81901">
    <property type="entry name" value="HCP-like"/>
    <property type="match status" value="1"/>
</dbReference>
<evidence type="ECO:0000256" key="6">
    <source>
        <dbReference type="ARBA" id="ARBA00025750"/>
    </source>
</evidence>
<evidence type="ECO:0000313" key="8">
    <source>
        <dbReference type="Proteomes" id="UP000189703"/>
    </source>
</evidence>
<evidence type="ECO:0000256" key="1">
    <source>
        <dbReference type="ARBA" id="ARBA00004123"/>
    </source>
</evidence>
<feature type="region of interest" description="Disordered" evidence="7">
    <location>
        <begin position="274"/>
        <end position="293"/>
    </location>
</feature>
<evidence type="ECO:0000313" key="9">
    <source>
        <dbReference type="RefSeq" id="XP_010258583.1"/>
    </source>
</evidence>
<dbReference type="PROSITE" id="PS50293">
    <property type="entry name" value="TPR_REGION"/>
    <property type="match status" value="1"/>
</dbReference>
<keyword evidence="3" id="KW-0802">TPR repeat</keyword>
<dbReference type="RefSeq" id="XP_010258583.1">
    <property type="nucleotide sequence ID" value="XM_010260281.2"/>
</dbReference>
<comment type="subcellular location">
    <subcellularLocation>
        <location evidence="1">Nucleus</location>
    </subcellularLocation>
</comment>
<dbReference type="InterPro" id="IPR019734">
    <property type="entry name" value="TPR_rpt"/>
</dbReference>
<dbReference type="STRING" id="4432.A0A1U8A9A0"/>
<dbReference type="Proteomes" id="UP000189703">
    <property type="component" value="Unplaced"/>
</dbReference>
<organism evidence="8 9">
    <name type="scientific">Nelumbo nucifera</name>
    <name type="common">Sacred lotus</name>
    <dbReference type="NCBI Taxonomy" id="4432"/>
    <lineage>
        <taxon>Eukaryota</taxon>
        <taxon>Viridiplantae</taxon>
        <taxon>Streptophyta</taxon>
        <taxon>Embryophyta</taxon>
        <taxon>Tracheophyta</taxon>
        <taxon>Spermatophyta</taxon>
        <taxon>Magnoliopsida</taxon>
        <taxon>Proteales</taxon>
        <taxon>Nelumbonaceae</taxon>
        <taxon>Nelumbo</taxon>
    </lineage>
</organism>
<keyword evidence="8" id="KW-1185">Reference proteome</keyword>
<dbReference type="OMA" id="WNGGEAF"/>
<dbReference type="OrthoDB" id="1620277at2759"/>
<protein>
    <submittedName>
        <fullName evidence="9">Uncharacterized protein LOC104598291 isoform X1</fullName>
    </submittedName>
</protein>
<reference evidence="9" key="1">
    <citation type="submission" date="2025-08" db="UniProtKB">
        <authorList>
            <consortium name="RefSeq"/>
        </authorList>
    </citation>
    <scope>IDENTIFICATION</scope>
</reference>
<feature type="region of interest" description="Disordered" evidence="7">
    <location>
        <begin position="526"/>
        <end position="593"/>
    </location>
</feature>
<dbReference type="GeneID" id="104598291"/>
<dbReference type="KEGG" id="nnu:104598291"/>
<comment type="similarity">
    <text evidence="6">Belongs to the MS5 protein family.</text>
</comment>
<feature type="compositionally biased region" description="Basic and acidic residues" evidence="7">
    <location>
        <begin position="563"/>
        <end position="577"/>
    </location>
</feature>
<sequence>MWNSGKNYPVKELPAPPRTWKSAPCSPMPPPEKKRSSPPRKQDVFHVIHKVPPGDSPYVRAKQVQLIDRDPNRAISLFWYAINAGDRVDSALKDMAIVMKQLNRSDEAIEAIKSFRHLCSERTQESLDNVLNDLYKRCGRFRDQIELLWHKLKLIEDGIAFGGKKTKIARSQGKKFHVTIEQEKSRLLGNLAWAYLQEKDYQTAEELYRRALSIEPDKNKQCNLSICLMHRGEITKAKSLLQAIAPSSADRGLADPYIKSFDRASEILAEIESQPTTDATEQTKEIKESSFTSPINKISSSRASSVNAIQSHGFGFPIPRRLEDSSNKDLVQLEAQKRESVSSGNHKSELYSQNLIDEADPSGFDNGRLNTEMKAEESSCNTKKDCQSSQQPFFANKWRKGAHSEKIYRTSDYFTSQKGISERRRVEGGSATKNTKHNGSIFSSQVSIDENIMHGWTEKISGSHSSSGGVMAPQQLKGGLPVDVCGGHSKITPPKRESEPCSSANGDWRCRSRGNIVKKNQTIDGISWYSNGDSRTRSQEGNEQKKLGVGEITSISWYSNGDSRTRSQEGNEQKKLGVGESTSISSPKILGESPSILVGNSHAMSQEKLNGVTRACINGNWDQRSEITVSDSMRWSDKIENKNVRINIHEADNIPVSVTGNANPTQEYSVFKTGKSWADMVDEEEEEELSAAGTDFLIEKQAYLSGDSSVSFQNPNKWADGWNNDENLNLNITGSTPPLPTATRSQLGFYSQKHPFSQNNTEIFEWKLGMVDLNEEENGRHINSASFGNSKARRCLSFDQQPKLDPVDYYCCSSTPMASKALGTEDYNCSTTGSTCGKNLKPMVRTARRKRLQVFRDITLLPDSPRAYYPT</sequence>
<evidence type="ECO:0000256" key="4">
    <source>
        <dbReference type="ARBA" id="ARBA00023054"/>
    </source>
</evidence>
<dbReference type="InterPro" id="IPR044961">
    <property type="entry name" value="MS5/SDI1"/>
</dbReference>
<evidence type="ECO:0000256" key="5">
    <source>
        <dbReference type="ARBA" id="ARBA00023242"/>
    </source>
</evidence>
<accession>A0A1U8A9A0</accession>
<dbReference type="Pfam" id="PF00515">
    <property type="entry name" value="TPR_1"/>
    <property type="match status" value="1"/>
</dbReference>
<gene>
    <name evidence="9" type="primary">LOC104598291</name>
</gene>
<feature type="compositionally biased region" description="Basic and acidic residues" evidence="7">
    <location>
        <begin position="31"/>
        <end position="41"/>
    </location>
</feature>
<dbReference type="AlphaFoldDB" id="A0A1U8A9A0"/>
<proteinExistence type="inferred from homology"/>
<keyword evidence="5" id="KW-0539">Nucleus</keyword>
<dbReference type="Gene3D" id="1.25.40.10">
    <property type="entry name" value="Tetratricopeptide repeat domain"/>
    <property type="match status" value="1"/>
</dbReference>
<evidence type="ECO:0000256" key="2">
    <source>
        <dbReference type="ARBA" id="ARBA00022737"/>
    </source>
</evidence>
<evidence type="ECO:0000256" key="7">
    <source>
        <dbReference type="SAM" id="MobiDB-lite"/>
    </source>
</evidence>
<feature type="region of interest" description="Disordered" evidence="7">
    <location>
        <begin position="1"/>
        <end position="41"/>
    </location>
</feature>
<dbReference type="PANTHER" id="PTHR36326">
    <property type="entry name" value="PROTEIN POLLENLESS 3-LIKE 2"/>
    <property type="match status" value="1"/>
</dbReference>
<dbReference type="GO" id="GO:0005634">
    <property type="term" value="C:nucleus"/>
    <property type="evidence" value="ECO:0007669"/>
    <property type="project" value="UniProtKB-SubCell"/>
</dbReference>
<evidence type="ECO:0000256" key="3">
    <source>
        <dbReference type="ARBA" id="ARBA00022803"/>
    </source>
</evidence>
<keyword evidence="4" id="KW-0175">Coiled coil</keyword>